<feature type="domain" description="Immunoglobulin V-set" evidence="6">
    <location>
        <begin position="26"/>
        <end position="109"/>
    </location>
</feature>
<evidence type="ECO:0000256" key="1">
    <source>
        <dbReference type="ARBA" id="ARBA00004370"/>
    </source>
</evidence>
<dbReference type="InterPro" id="IPR013106">
    <property type="entry name" value="Ig_V-set"/>
</dbReference>
<evidence type="ECO:0000259" key="6">
    <source>
        <dbReference type="Pfam" id="PF07686"/>
    </source>
</evidence>
<comment type="caution">
    <text evidence="7">The sequence shown here is derived from an EMBL/GenBank/DDBJ whole genome shotgun (WGS) entry which is preliminary data.</text>
</comment>
<proteinExistence type="predicted"/>
<dbReference type="InterPro" id="IPR015631">
    <property type="entry name" value="CD2/SLAM_rcpt"/>
</dbReference>
<comment type="subcellular location">
    <subcellularLocation>
        <location evidence="1">Membrane</location>
    </subcellularLocation>
</comment>
<dbReference type="Gene3D" id="2.60.40.10">
    <property type="entry name" value="Immunoglobulins"/>
    <property type="match status" value="1"/>
</dbReference>
<evidence type="ECO:0000256" key="5">
    <source>
        <dbReference type="SAM" id="SignalP"/>
    </source>
</evidence>
<name>A0ABV0TZH1_9TELE</name>
<keyword evidence="8" id="KW-1185">Reference proteome</keyword>
<evidence type="ECO:0000256" key="3">
    <source>
        <dbReference type="ARBA" id="ARBA00023136"/>
    </source>
</evidence>
<feature type="chain" id="PRO_5046277508" description="Immunoglobulin V-set domain-containing protein" evidence="5">
    <location>
        <begin position="19"/>
        <end position="121"/>
    </location>
</feature>
<feature type="signal peptide" evidence="5">
    <location>
        <begin position="1"/>
        <end position="18"/>
    </location>
</feature>
<dbReference type="Proteomes" id="UP001482620">
    <property type="component" value="Unassembled WGS sequence"/>
</dbReference>
<dbReference type="EMBL" id="JAHRIQ010051451">
    <property type="protein sequence ID" value="MEQ2238323.1"/>
    <property type="molecule type" value="Genomic_DNA"/>
</dbReference>
<dbReference type="PANTHER" id="PTHR12080">
    <property type="entry name" value="SIGNALING LYMPHOCYTIC ACTIVATION MOLECULE"/>
    <property type="match status" value="1"/>
</dbReference>
<feature type="non-terminal residue" evidence="7">
    <location>
        <position position="121"/>
    </location>
</feature>
<sequence length="121" mass="13168">MLLLVLYVVVTLTGLSEGVGLLPDDHLNASVGGSVIFRTNLTNGSFRLVAWYFGSDENLIVTSQPTVNNTAPEYDGRITLFSSTGSLELRNLKLSDSGEYRVTIISVEGLQRAGLTRLDIY</sequence>
<protein>
    <recommendedName>
        <fullName evidence="6">Immunoglobulin V-set domain-containing protein</fullName>
    </recommendedName>
</protein>
<evidence type="ECO:0000313" key="7">
    <source>
        <dbReference type="EMBL" id="MEQ2238323.1"/>
    </source>
</evidence>
<evidence type="ECO:0000256" key="2">
    <source>
        <dbReference type="ARBA" id="ARBA00022729"/>
    </source>
</evidence>
<evidence type="ECO:0000313" key="8">
    <source>
        <dbReference type="Proteomes" id="UP001482620"/>
    </source>
</evidence>
<dbReference type="SUPFAM" id="SSF48726">
    <property type="entry name" value="Immunoglobulin"/>
    <property type="match status" value="1"/>
</dbReference>
<keyword evidence="3" id="KW-0472">Membrane</keyword>
<evidence type="ECO:0000256" key="4">
    <source>
        <dbReference type="ARBA" id="ARBA00023180"/>
    </source>
</evidence>
<dbReference type="Pfam" id="PF07686">
    <property type="entry name" value="V-set"/>
    <property type="match status" value="1"/>
</dbReference>
<dbReference type="PANTHER" id="PTHR12080:SF122">
    <property type="entry name" value="V-SET AND TRANSMEMBRANE DOMAIN-CONTAINING PROTEIN 5"/>
    <property type="match status" value="1"/>
</dbReference>
<gene>
    <name evidence="7" type="ORF">ILYODFUR_032060</name>
</gene>
<dbReference type="InterPro" id="IPR013783">
    <property type="entry name" value="Ig-like_fold"/>
</dbReference>
<keyword evidence="4" id="KW-0325">Glycoprotein</keyword>
<organism evidence="7 8">
    <name type="scientific">Ilyodon furcidens</name>
    <name type="common">goldbreast splitfin</name>
    <dbReference type="NCBI Taxonomy" id="33524"/>
    <lineage>
        <taxon>Eukaryota</taxon>
        <taxon>Metazoa</taxon>
        <taxon>Chordata</taxon>
        <taxon>Craniata</taxon>
        <taxon>Vertebrata</taxon>
        <taxon>Euteleostomi</taxon>
        <taxon>Actinopterygii</taxon>
        <taxon>Neopterygii</taxon>
        <taxon>Teleostei</taxon>
        <taxon>Neoteleostei</taxon>
        <taxon>Acanthomorphata</taxon>
        <taxon>Ovalentaria</taxon>
        <taxon>Atherinomorphae</taxon>
        <taxon>Cyprinodontiformes</taxon>
        <taxon>Goodeidae</taxon>
        <taxon>Ilyodon</taxon>
    </lineage>
</organism>
<reference evidence="7 8" key="1">
    <citation type="submission" date="2021-06" db="EMBL/GenBank/DDBJ databases">
        <authorList>
            <person name="Palmer J.M."/>
        </authorList>
    </citation>
    <scope>NUCLEOTIDE SEQUENCE [LARGE SCALE GENOMIC DNA]</scope>
    <source>
        <strain evidence="8">if_2019</strain>
        <tissue evidence="7">Muscle</tissue>
    </source>
</reference>
<accession>A0ABV0TZH1</accession>
<keyword evidence="2 5" id="KW-0732">Signal</keyword>
<dbReference type="InterPro" id="IPR036179">
    <property type="entry name" value="Ig-like_dom_sf"/>
</dbReference>